<keyword evidence="6" id="KW-1185">Reference proteome</keyword>
<protein>
    <submittedName>
        <fullName evidence="5">Histidine triad nucleotide-binding protein</fullName>
    </submittedName>
</protein>
<dbReference type="SUPFAM" id="SSF54197">
    <property type="entry name" value="HIT-like"/>
    <property type="match status" value="1"/>
</dbReference>
<name>A0A851GIY3_9BACT</name>
<dbReference type="FunFam" id="3.30.428.10:FF:000005">
    <property type="entry name" value="Histidine triad nucleotide-binding protein 1"/>
    <property type="match status" value="1"/>
</dbReference>
<feature type="active site" description="Tele-AMP-histidine intermediate" evidence="1">
    <location>
        <position position="101"/>
    </location>
</feature>
<evidence type="ECO:0000256" key="3">
    <source>
        <dbReference type="PROSITE-ProRule" id="PRU00464"/>
    </source>
</evidence>
<dbReference type="GO" id="GO:0003824">
    <property type="term" value="F:catalytic activity"/>
    <property type="evidence" value="ECO:0007669"/>
    <property type="project" value="InterPro"/>
</dbReference>
<evidence type="ECO:0000256" key="2">
    <source>
        <dbReference type="PIRSR" id="PIRSR601310-3"/>
    </source>
</evidence>
<evidence type="ECO:0000313" key="6">
    <source>
        <dbReference type="Proteomes" id="UP000557872"/>
    </source>
</evidence>
<dbReference type="EMBL" id="JACBAZ010000001">
    <property type="protein sequence ID" value="NWK54610.1"/>
    <property type="molecule type" value="Genomic_DNA"/>
</dbReference>
<dbReference type="RefSeq" id="WP_178931126.1">
    <property type="nucleotide sequence ID" value="NZ_JACBAZ010000001.1"/>
</dbReference>
<comment type="caution">
    <text evidence="5">The sequence shown here is derived from an EMBL/GenBank/DDBJ whole genome shotgun (WGS) entry which is preliminary data.</text>
</comment>
<reference evidence="5 6" key="1">
    <citation type="submission" date="2020-07" db="EMBL/GenBank/DDBJ databases">
        <title>Roseicoccus Jingziensis gen. nov., sp. nov., isolated from coastal seawater.</title>
        <authorList>
            <person name="Feng X."/>
        </authorList>
    </citation>
    <scope>NUCLEOTIDE SEQUENCE [LARGE SCALE GENOMIC DNA]</scope>
    <source>
        <strain evidence="5 6">N1E253</strain>
    </source>
</reference>
<dbReference type="InterPro" id="IPR036265">
    <property type="entry name" value="HIT-like_sf"/>
</dbReference>
<feature type="domain" description="HIT" evidence="4">
    <location>
        <begin position="6"/>
        <end position="115"/>
    </location>
</feature>
<proteinExistence type="predicted"/>
<dbReference type="PRINTS" id="PR00332">
    <property type="entry name" value="HISTRIAD"/>
</dbReference>
<dbReference type="Gene3D" id="3.30.428.10">
    <property type="entry name" value="HIT-like"/>
    <property type="match status" value="1"/>
</dbReference>
<dbReference type="AlphaFoldDB" id="A0A851GIY3"/>
<organism evidence="5 6">
    <name type="scientific">Oceaniferula marina</name>
    <dbReference type="NCBI Taxonomy" id="2748318"/>
    <lineage>
        <taxon>Bacteria</taxon>
        <taxon>Pseudomonadati</taxon>
        <taxon>Verrucomicrobiota</taxon>
        <taxon>Verrucomicrobiia</taxon>
        <taxon>Verrucomicrobiales</taxon>
        <taxon>Verrucomicrobiaceae</taxon>
        <taxon>Oceaniferula</taxon>
    </lineage>
</organism>
<dbReference type="Pfam" id="PF01230">
    <property type="entry name" value="HIT"/>
    <property type="match status" value="1"/>
</dbReference>
<feature type="short sequence motif" description="Histidine triad motif" evidence="2 3">
    <location>
        <begin position="99"/>
        <end position="103"/>
    </location>
</feature>
<dbReference type="Proteomes" id="UP000557872">
    <property type="component" value="Unassembled WGS sequence"/>
</dbReference>
<accession>A0A851GIY3</accession>
<evidence type="ECO:0000259" key="4">
    <source>
        <dbReference type="PROSITE" id="PS51084"/>
    </source>
</evidence>
<dbReference type="CDD" id="cd01276">
    <property type="entry name" value="PKCI_related"/>
    <property type="match status" value="1"/>
</dbReference>
<dbReference type="PROSITE" id="PS51084">
    <property type="entry name" value="HIT_2"/>
    <property type="match status" value="1"/>
</dbReference>
<gene>
    <name evidence="5" type="ORF">HW115_03245</name>
</gene>
<dbReference type="InterPro" id="IPR011146">
    <property type="entry name" value="HIT-like"/>
</dbReference>
<dbReference type="PANTHER" id="PTHR23089">
    <property type="entry name" value="HISTIDINE TRIAD HIT PROTEIN"/>
    <property type="match status" value="1"/>
</dbReference>
<evidence type="ECO:0000313" key="5">
    <source>
        <dbReference type="EMBL" id="NWK54610.1"/>
    </source>
</evidence>
<evidence type="ECO:0000256" key="1">
    <source>
        <dbReference type="PIRSR" id="PIRSR601310-1"/>
    </source>
</evidence>
<sequence>MSDKTIFQMIADREIPADIVYEDDLCLCFRDINPQAPIHLLIVPKKRIIRIAEAEACDQNTLGHLLLTAQKVAQQEGFADSGFRTVINNGADGGEEVPHLHLHILAGRKLTWPPG</sequence>
<dbReference type="InterPro" id="IPR001310">
    <property type="entry name" value="Histidine_triad_HIT"/>
</dbReference>